<sequence>MDSSFKSLKEQSNVGKNSFWDFKGQYDFVDKWYLMETPIPLLIIIASYLAFVLKIGPKLMKYRKPFKLTALLGFYNGAQVIASCFMFKVALDLIIRVGIFQEKCMSNPETIDQVTTATYYFLICKLSELLDTVLFVLRKKQDQVTFLHVYHHALMAVFSWLTLKYDPSYVCLFLGLINSLVHAVMYSYYGLSAFPSMKKYLWWKKYITKLQLIQFVLILVQLIINRATTECKTSTAMIYVLSLNLVLFIYLFVRFYKNTYSAHDKAHNRGKVGQMELQVNTNGNQNRKSTNGEDRKWQKTTKDKSEINVNFSIGTKPIKCLLCSANMNSVIGLKSHTWNLNKSRYEEIDELPLMATLGPVLTILAVYLVFVLKIGPAFMRKREAYRLTNTLLLYNAVQVLISLYLVLRFTNDLSEMGLVPKQCVMKDDSSRRRVLIGTYLYLSAKLTELLDTVFFVLRKKDNQITFLHLYHHTVMVIGTWVLLKYWPSHTLVFIGFLNSLVHVFMYTYYGLAALGPNVAKYLFWKKYMTKFQLIQFVSIIIQYVATVRVSECPPAKGVAVFVSCNTAFFLILFLNFYRQRYSKKKKDVTKDFRVCFKED</sequence>
<comment type="caution">
    <text evidence="1">The sequence shown here is derived from an EMBL/GenBank/DDBJ whole genome shotgun (WGS) entry which is preliminary data.</text>
</comment>
<accession>A0ACC1D8A0</accession>
<keyword evidence="2" id="KW-1185">Reference proteome</keyword>
<dbReference type="Proteomes" id="UP000824533">
    <property type="component" value="Linkage Group LG07"/>
</dbReference>
<gene>
    <name evidence="1" type="ORF">K1T71_004722</name>
</gene>
<protein>
    <submittedName>
        <fullName evidence="1">Uncharacterized protein</fullName>
    </submittedName>
</protein>
<dbReference type="EMBL" id="CM034393">
    <property type="protein sequence ID" value="KAJ0180131.1"/>
    <property type="molecule type" value="Genomic_DNA"/>
</dbReference>
<evidence type="ECO:0000313" key="2">
    <source>
        <dbReference type="Proteomes" id="UP000824533"/>
    </source>
</evidence>
<proteinExistence type="predicted"/>
<reference evidence="1 2" key="1">
    <citation type="journal article" date="2021" name="Front. Genet.">
        <title>Chromosome-Level Genome Assembly Reveals Significant Gene Expansion in the Toll and IMD Signaling Pathways of Dendrolimus kikuchii.</title>
        <authorList>
            <person name="Zhou J."/>
            <person name="Wu P."/>
            <person name="Xiong Z."/>
            <person name="Liu N."/>
            <person name="Zhao N."/>
            <person name="Ji M."/>
            <person name="Qiu Y."/>
            <person name="Yang B."/>
        </authorList>
    </citation>
    <scope>NUCLEOTIDE SEQUENCE [LARGE SCALE GENOMIC DNA]</scope>
    <source>
        <strain evidence="1">Ann1</strain>
    </source>
</reference>
<organism evidence="1 2">
    <name type="scientific">Dendrolimus kikuchii</name>
    <dbReference type="NCBI Taxonomy" id="765133"/>
    <lineage>
        <taxon>Eukaryota</taxon>
        <taxon>Metazoa</taxon>
        <taxon>Ecdysozoa</taxon>
        <taxon>Arthropoda</taxon>
        <taxon>Hexapoda</taxon>
        <taxon>Insecta</taxon>
        <taxon>Pterygota</taxon>
        <taxon>Neoptera</taxon>
        <taxon>Endopterygota</taxon>
        <taxon>Lepidoptera</taxon>
        <taxon>Glossata</taxon>
        <taxon>Ditrysia</taxon>
        <taxon>Bombycoidea</taxon>
        <taxon>Lasiocampidae</taxon>
        <taxon>Dendrolimus</taxon>
    </lineage>
</organism>
<name>A0ACC1D8A0_9NEOP</name>
<evidence type="ECO:0000313" key="1">
    <source>
        <dbReference type="EMBL" id="KAJ0180131.1"/>
    </source>
</evidence>